<dbReference type="SMART" id="SM00487">
    <property type="entry name" value="DEXDc"/>
    <property type="match status" value="1"/>
</dbReference>
<evidence type="ECO:0000256" key="6">
    <source>
        <dbReference type="ARBA" id="ARBA00023125"/>
    </source>
</evidence>
<dbReference type="GO" id="GO:0003677">
    <property type="term" value="F:DNA binding"/>
    <property type="evidence" value="ECO:0007669"/>
    <property type="project" value="UniProtKB-UniRule"/>
</dbReference>
<dbReference type="CDD" id="cd18795">
    <property type="entry name" value="SF2_C_Ski2"/>
    <property type="match status" value="1"/>
</dbReference>
<dbReference type="PROSITE" id="PS51194">
    <property type="entry name" value="HELICASE_CTER"/>
    <property type="match status" value="1"/>
</dbReference>
<evidence type="ECO:0000256" key="11">
    <source>
        <dbReference type="HAMAP-Rule" id="MF_00442"/>
    </source>
</evidence>
<comment type="similarity">
    <text evidence="11">Belongs to the helicase family. Hel308 subfamily.</text>
</comment>
<proteinExistence type="inferred from homology"/>
<dbReference type="EMBL" id="MIYZ01000040">
    <property type="protein sequence ID" value="OIR21537.1"/>
    <property type="molecule type" value="Genomic_DNA"/>
</dbReference>
<keyword evidence="6 11" id="KW-0238">DNA-binding</keyword>
<dbReference type="SUPFAM" id="SSF46785">
    <property type="entry name" value="Winged helix' DNA-binding domain"/>
    <property type="match status" value="1"/>
</dbReference>
<dbReference type="HAMAP" id="MF_00442">
    <property type="entry name" value="Helicase_Hel308"/>
    <property type="match status" value="1"/>
</dbReference>
<keyword evidence="3 11" id="KW-0378">Hydrolase</keyword>
<dbReference type="SMART" id="SM00490">
    <property type="entry name" value="HELICc"/>
    <property type="match status" value="1"/>
</dbReference>
<dbReference type="SUPFAM" id="SSF52540">
    <property type="entry name" value="P-loop containing nucleoside triphosphate hydrolases"/>
    <property type="match status" value="1"/>
</dbReference>
<comment type="subunit">
    <text evidence="11">Monomer.</text>
</comment>
<dbReference type="InterPro" id="IPR046931">
    <property type="entry name" value="HTH_61"/>
</dbReference>
<organism evidence="14 15">
    <name type="scientific">Marine Group III euryarchaeote CG-Epi2</name>
    <dbReference type="NCBI Taxonomy" id="1888996"/>
    <lineage>
        <taxon>Archaea</taxon>
        <taxon>Methanobacteriati</taxon>
        <taxon>Thermoplasmatota</taxon>
        <taxon>Thermoplasmata</taxon>
        <taxon>Candidatus Thermoprofundales</taxon>
    </lineage>
</organism>
<dbReference type="PANTHER" id="PTHR47961:SF10">
    <property type="entry name" value="ATP-DEPENDENT DNA HELICASE HEL308"/>
    <property type="match status" value="1"/>
</dbReference>
<evidence type="ECO:0000256" key="7">
    <source>
        <dbReference type="ARBA" id="ARBA00023204"/>
    </source>
</evidence>
<dbReference type="Gene3D" id="1.10.150.20">
    <property type="entry name" value="5' to 3' exonuclease, C-terminal subdomain"/>
    <property type="match status" value="1"/>
</dbReference>
<keyword evidence="1 11" id="KW-0547">Nucleotide-binding</keyword>
<keyword evidence="4 11" id="KW-0347">Helicase</keyword>
<evidence type="ECO:0000256" key="8">
    <source>
        <dbReference type="ARBA" id="ARBA00023235"/>
    </source>
</evidence>
<dbReference type="AlphaFoldDB" id="A0A1J5TKP7"/>
<evidence type="ECO:0000256" key="10">
    <source>
        <dbReference type="ARBA" id="ARBA00048988"/>
    </source>
</evidence>
<comment type="catalytic activity">
    <reaction evidence="10 11">
        <text>ATP + H2O = ADP + phosphate + H(+)</text>
        <dbReference type="Rhea" id="RHEA:13065"/>
        <dbReference type="ChEBI" id="CHEBI:15377"/>
        <dbReference type="ChEBI" id="CHEBI:15378"/>
        <dbReference type="ChEBI" id="CHEBI:30616"/>
        <dbReference type="ChEBI" id="CHEBI:43474"/>
        <dbReference type="ChEBI" id="CHEBI:456216"/>
        <dbReference type="EC" id="5.6.2.4"/>
    </reaction>
</comment>
<dbReference type="InterPro" id="IPR048772">
    <property type="entry name" value="Hel308-like_dom4"/>
</dbReference>
<dbReference type="GO" id="GO:0006281">
    <property type="term" value="P:DNA repair"/>
    <property type="evidence" value="ECO:0007669"/>
    <property type="project" value="UniProtKB-UniRule"/>
</dbReference>
<dbReference type="GO" id="GO:0016887">
    <property type="term" value="F:ATP hydrolysis activity"/>
    <property type="evidence" value="ECO:0007669"/>
    <property type="project" value="RHEA"/>
</dbReference>
<dbReference type="InterPro" id="IPR001650">
    <property type="entry name" value="Helicase_C-like"/>
</dbReference>
<dbReference type="Proteomes" id="UP000183615">
    <property type="component" value="Unassembled WGS sequence"/>
</dbReference>
<reference evidence="14 15" key="1">
    <citation type="submission" date="2016-08" db="EMBL/GenBank/DDBJ databases">
        <title>New Insights into Marine Group III Euryarchaeota, from dark to light.</title>
        <authorList>
            <person name="Haro-Moreno J.M."/>
            <person name="Rodriguez-Valera F."/>
            <person name="Lopez-Garcia P."/>
            <person name="Moreira D."/>
            <person name="Martin-Cuadrado A.B."/>
        </authorList>
    </citation>
    <scope>NUCLEOTIDE SEQUENCE [LARGE SCALE GENOMIC DNA]</scope>
    <source>
        <strain evidence="14">CG-Epi2</strain>
    </source>
</reference>
<dbReference type="PANTHER" id="PTHR47961">
    <property type="entry name" value="DNA POLYMERASE THETA, PUTATIVE (AFU_ORTHOLOGUE AFUA_1G05260)-RELATED"/>
    <property type="match status" value="1"/>
</dbReference>
<dbReference type="Pfam" id="PF00270">
    <property type="entry name" value="DEAD"/>
    <property type="match status" value="1"/>
</dbReference>
<feature type="binding site" evidence="11">
    <location>
        <position position="21"/>
    </location>
    <ligand>
        <name>ATP</name>
        <dbReference type="ChEBI" id="CHEBI:30616"/>
    </ligand>
</feature>
<dbReference type="Pfam" id="PF00271">
    <property type="entry name" value="Helicase_C"/>
    <property type="match status" value="1"/>
</dbReference>
<evidence type="ECO:0000259" key="13">
    <source>
        <dbReference type="PROSITE" id="PS51194"/>
    </source>
</evidence>
<evidence type="ECO:0000313" key="14">
    <source>
        <dbReference type="EMBL" id="OIR21537.1"/>
    </source>
</evidence>
<dbReference type="GO" id="GO:0043138">
    <property type="term" value="F:3'-5' DNA helicase activity"/>
    <property type="evidence" value="ECO:0007669"/>
    <property type="project" value="UniProtKB-UniRule"/>
</dbReference>
<keyword evidence="8 11" id="KW-0413">Isomerase</keyword>
<dbReference type="GO" id="GO:0005524">
    <property type="term" value="F:ATP binding"/>
    <property type="evidence" value="ECO:0007669"/>
    <property type="project" value="UniProtKB-UniRule"/>
</dbReference>
<dbReference type="SUPFAM" id="SSF158702">
    <property type="entry name" value="Sec63 N-terminal domain-like"/>
    <property type="match status" value="1"/>
</dbReference>
<sequence length="719" mass="80528">MVRLLSELLDYLKIKELYPPQKEAVALVEKGDSVLMSVPTAAGKTLVAYSALIRAVKAKKKGIYLVPLRALAWEKVNELKDICKNILNGAKIGVSVGDYDKARGLSKYDIIVSTSERADSLIRHNPSWLSEVECLVSDEIHLLNDSGRGPTLEITLSKFREINPNIQIIGLSATVSNSREIADWLDAKLVESDFRPVPLRKGISLEGTVEWEDGEKKYMGLDGVEGIAIDNLPEQCLVFVGTRRSAEAQAKKLSRMVGGKLDETQKKELEKFAEQIQKNADEITSVDSNLSKLISNGVAYHHAGLTNRQRQIIETAFKKKSLKALCATPTLAAGVNLPARRVIIRDLSRWDSSFQSNQPLPVLEVQQMLGRAGRPGFDVDGQGVLIAKKREQVESFTERYFEGETEPVISRLGSEPALRTHLLSLITSGTINTREGLHKFLEKTLFGAQGELWRTQHRLNKVLDFLDEEKLIKIEGKKNNEFQPASEVVEEKLKPTAFGRKVSQLYIDPLSGVIIRNALESDVEANSLGLLHALARTPDIYSLYVRKNEMETYLTHLMQMEGDLMLPPPVEHVELEFYLWDLKTALLIMDWIEETPEEHLLKRYSTTPGDIRAKVETAEWILYAMSELAELLSPSNTKMITELRIRVNNGVRKELLPLLEIDSIGRVRARSLFNAGFTSQSSIRDARPSELNSIVGIGTKLAEKLAGRKDSEQLRFELG</sequence>
<dbReference type="Gene3D" id="1.10.3380.30">
    <property type="match status" value="1"/>
</dbReference>
<dbReference type="InterPro" id="IPR036390">
    <property type="entry name" value="WH_DNA-bd_sf"/>
</dbReference>
<keyword evidence="7 11" id="KW-0234">DNA repair</keyword>
<gene>
    <name evidence="11" type="primary">hel308</name>
    <name evidence="14" type="ORF">BET99_02215</name>
</gene>
<evidence type="ECO:0000256" key="2">
    <source>
        <dbReference type="ARBA" id="ARBA00022763"/>
    </source>
</evidence>
<dbReference type="Pfam" id="PF21280">
    <property type="entry name" value="Helicase_dom4_arc"/>
    <property type="match status" value="1"/>
</dbReference>
<dbReference type="PROSITE" id="PS51192">
    <property type="entry name" value="HELICASE_ATP_BIND_1"/>
    <property type="match status" value="1"/>
</dbReference>
<dbReference type="Pfam" id="PF20470">
    <property type="entry name" value="HTH_61"/>
    <property type="match status" value="1"/>
</dbReference>
<feature type="domain" description="Helicase ATP-binding" evidence="12">
    <location>
        <begin position="25"/>
        <end position="193"/>
    </location>
</feature>
<feature type="domain" description="Helicase C-terminal" evidence="13">
    <location>
        <begin position="228"/>
        <end position="426"/>
    </location>
</feature>
<evidence type="ECO:0000256" key="4">
    <source>
        <dbReference type="ARBA" id="ARBA00022806"/>
    </source>
</evidence>
<evidence type="ECO:0000256" key="5">
    <source>
        <dbReference type="ARBA" id="ARBA00022840"/>
    </source>
</evidence>
<evidence type="ECO:0000256" key="1">
    <source>
        <dbReference type="ARBA" id="ARBA00022741"/>
    </source>
</evidence>
<evidence type="ECO:0000256" key="9">
    <source>
        <dbReference type="ARBA" id="ARBA00034617"/>
    </source>
</evidence>
<dbReference type="InterPro" id="IPR027417">
    <property type="entry name" value="P-loop_NTPase"/>
</dbReference>
<dbReference type="InterPro" id="IPR011545">
    <property type="entry name" value="DEAD/DEAH_box_helicase_dom"/>
</dbReference>
<comment type="catalytic activity">
    <reaction evidence="9 11">
        <text>Couples ATP hydrolysis with the unwinding of duplex DNA by translocating in the 3'-5' direction.</text>
        <dbReference type="EC" id="5.6.2.4"/>
    </reaction>
</comment>
<evidence type="ECO:0000256" key="3">
    <source>
        <dbReference type="ARBA" id="ARBA00022801"/>
    </source>
</evidence>
<dbReference type="InterPro" id="IPR022965">
    <property type="entry name" value="Helicase_Hel308"/>
</dbReference>
<keyword evidence="2 11" id="KW-0227">DNA damage</keyword>
<comment type="caution">
    <text evidence="14">The sequence shown here is derived from an EMBL/GenBank/DDBJ whole genome shotgun (WGS) entry which is preliminary data.</text>
</comment>
<dbReference type="InterPro" id="IPR050474">
    <property type="entry name" value="Hel308_SKI2-like"/>
</dbReference>
<dbReference type="InterPro" id="IPR014001">
    <property type="entry name" value="Helicase_ATP-bd"/>
</dbReference>
<protein>
    <recommendedName>
        <fullName evidence="11">ATP-dependent DNA helicase Hel308</fullName>
        <ecNumber evidence="11">5.6.2.4</ecNumber>
    </recommendedName>
    <alternativeName>
        <fullName evidence="11">DNA 3'-5' helicase Hel308</fullName>
    </alternativeName>
</protein>
<name>A0A1J5TKP7_9ARCH</name>
<comment type="function">
    <text evidence="11">DNA-dependent ATPase and 3'-5' DNA helicase that may be involved in repair of stalled replication forks.</text>
</comment>
<dbReference type="Gene3D" id="3.40.50.300">
    <property type="entry name" value="P-loop containing nucleotide triphosphate hydrolases"/>
    <property type="match status" value="2"/>
</dbReference>
<keyword evidence="5 11" id="KW-0067">ATP-binding</keyword>
<accession>A0A1J5TKP7</accession>
<dbReference type="Pfam" id="PF14520">
    <property type="entry name" value="HHH_5"/>
    <property type="match status" value="1"/>
</dbReference>
<evidence type="ECO:0000259" key="12">
    <source>
        <dbReference type="PROSITE" id="PS51192"/>
    </source>
</evidence>
<dbReference type="EC" id="5.6.2.4" evidence="11"/>
<evidence type="ECO:0000313" key="15">
    <source>
        <dbReference type="Proteomes" id="UP000183615"/>
    </source>
</evidence>